<feature type="domain" description="UbiC transcription regulator-associated" evidence="1">
    <location>
        <begin position="58"/>
        <end position="197"/>
    </location>
</feature>
<dbReference type="Proteomes" id="UP000542210">
    <property type="component" value="Unassembled WGS sequence"/>
</dbReference>
<protein>
    <submittedName>
        <fullName evidence="2">GntR family transcriptional regulator</fullName>
    </submittedName>
</protein>
<evidence type="ECO:0000259" key="1">
    <source>
        <dbReference type="SMART" id="SM00866"/>
    </source>
</evidence>
<dbReference type="InterPro" id="IPR011663">
    <property type="entry name" value="UTRA"/>
</dbReference>
<dbReference type="Gene3D" id="3.40.1410.10">
    <property type="entry name" value="Chorismate lyase-like"/>
    <property type="match status" value="1"/>
</dbReference>
<proteinExistence type="predicted"/>
<dbReference type="SMART" id="SM00866">
    <property type="entry name" value="UTRA"/>
    <property type="match status" value="1"/>
</dbReference>
<dbReference type="Pfam" id="PF07702">
    <property type="entry name" value="UTRA"/>
    <property type="match status" value="1"/>
</dbReference>
<dbReference type="PANTHER" id="PTHR44846:SF17">
    <property type="entry name" value="GNTR-FAMILY TRANSCRIPTIONAL REGULATOR"/>
    <property type="match status" value="1"/>
</dbReference>
<dbReference type="InterPro" id="IPR028978">
    <property type="entry name" value="Chorismate_lyase_/UTRA_dom_sf"/>
</dbReference>
<organism evidence="2 3">
    <name type="scientific">Sphaerisporangium siamense</name>
    <dbReference type="NCBI Taxonomy" id="795645"/>
    <lineage>
        <taxon>Bacteria</taxon>
        <taxon>Bacillati</taxon>
        <taxon>Actinomycetota</taxon>
        <taxon>Actinomycetes</taxon>
        <taxon>Streptosporangiales</taxon>
        <taxon>Streptosporangiaceae</taxon>
        <taxon>Sphaerisporangium</taxon>
    </lineage>
</organism>
<gene>
    <name evidence="2" type="ORF">BJ982_007774</name>
</gene>
<dbReference type="AlphaFoldDB" id="A0A7W7DGN0"/>
<dbReference type="GO" id="GO:0003677">
    <property type="term" value="F:DNA binding"/>
    <property type="evidence" value="ECO:0007669"/>
    <property type="project" value="InterPro"/>
</dbReference>
<comment type="caution">
    <text evidence="2">The sequence shown here is derived from an EMBL/GenBank/DDBJ whole genome shotgun (WGS) entry which is preliminary data.</text>
</comment>
<dbReference type="InterPro" id="IPR050679">
    <property type="entry name" value="Bact_HTH_transcr_reg"/>
</dbReference>
<dbReference type="SUPFAM" id="SSF64288">
    <property type="entry name" value="Chorismate lyase-like"/>
    <property type="match status" value="1"/>
</dbReference>
<name>A0A7W7DGN0_9ACTN</name>
<keyword evidence="3" id="KW-1185">Reference proteome</keyword>
<dbReference type="EMBL" id="JACHND010000002">
    <property type="protein sequence ID" value="MBB4706144.1"/>
    <property type="molecule type" value="Genomic_DNA"/>
</dbReference>
<reference evidence="2 3" key="1">
    <citation type="submission" date="2020-08" db="EMBL/GenBank/DDBJ databases">
        <title>Sequencing the genomes of 1000 actinobacteria strains.</title>
        <authorList>
            <person name="Klenk H.-P."/>
        </authorList>
    </citation>
    <scope>NUCLEOTIDE SEQUENCE [LARGE SCALE GENOMIC DNA]</scope>
    <source>
        <strain evidence="2 3">DSM 45784</strain>
    </source>
</reference>
<evidence type="ECO:0000313" key="2">
    <source>
        <dbReference type="EMBL" id="MBB4706144.1"/>
    </source>
</evidence>
<dbReference type="GO" id="GO:0045892">
    <property type="term" value="P:negative regulation of DNA-templated transcription"/>
    <property type="evidence" value="ECO:0007669"/>
    <property type="project" value="TreeGrafter"/>
</dbReference>
<evidence type="ECO:0000313" key="3">
    <source>
        <dbReference type="Proteomes" id="UP000542210"/>
    </source>
</evidence>
<accession>A0A7W7DGN0</accession>
<sequence>MRLALARLKQEGLVISQQGRGNFVRGRHRIRRFGIERYSRSVWGGEQARPLLEAEGGKQGRSIGQTTETDTAPAPAFVADRLPGISEGDTVHVRRRVTTIDGVINQSVDSYFSLETGARSAALLSGEGTGGHIARINAISPVLEIQEELSARMPTGPESSHLQIPEGTPVVEIIRTYHTQDGPLDVTKFVIRADMAAFDYRFPVPD</sequence>
<dbReference type="PANTHER" id="PTHR44846">
    <property type="entry name" value="MANNOSYL-D-GLYCERATE TRANSPORT/METABOLISM SYSTEM REPRESSOR MNGR-RELATED"/>
    <property type="match status" value="1"/>
</dbReference>